<keyword evidence="3" id="KW-0735">Signal-anchor</keyword>
<dbReference type="PANTHER" id="PTHR42852:SF6">
    <property type="entry name" value="THIOL:DISULFIDE INTERCHANGE PROTEIN DSBE"/>
    <property type="match status" value="1"/>
</dbReference>
<evidence type="ECO:0000256" key="4">
    <source>
        <dbReference type="ARBA" id="ARBA00023157"/>
    </source>
</evidence>
<comment type="caution">
    <text evidence="8">The sequence shown here is derived from an EMBL/GenBank/DDBJ whole genome shotgun (WGS) entry which is preliminary data.</text>
</comment>
<proteinExistence type="predicted"/>
<dbReference type="GO" id="GO:0016491">
    <property type="term" value="F:oxidoreductase activity"/>
    <property type="evidence" value="ECO:0007669"/>
    <property type="project" value="InterPro"/>
</dbReference>
<sequence length="192" mass="19670">MKLRATLAVVLLALAACSGSSDARGKKIGQDEIVTWDSGQGPAFPALTGTDLTGGPISLQPGGAVTVVNFWGSWCGPCRQEVPALKKAAAELAPKGVRFVGINVRANGDKVGEAKYAAQEALPYKTFWDPDGKILLQLRKVALTAPPQTIVIGPDGRVTARFASAISAITLESLVADATGTSAATTPSPAAS</sequence>
<dbReference type="CDD" id="cd02966">
    <property type="entry name" value="TlpA_like_family"/>
    <property type="match status" value="1"/>
</dbReference>
<feature type="domain" description="Thioredoxin" evidence="7">
    <location>
        <begin position="38"/>
        <end position="180"/>
    </location>
</feature>
<protein>
    <submittedName>
        <fullName evidence="8">Thiol-disulfide isomerase/thioredoxin</fullName>
    </submittedName>
</protein>
<evidence type="ECO:0000256" key="5">
    <source>
        <dbReference type="ARBA" id="ARBA00023284"/>
    </source>
</evidence>
<dbReference type="GO" id="GO:0030313">
    <property type="term" value="C:cell envelope"/>
    <property type="evidence" value="ECO:0007669"/>
    <property type="project" value="UniProtKB-SubCell"/>
</dbReference>
<keyword evidence="4" id="KW-1015">Disulfide bond</keyword>
<evidence type="ECO:0000313" key="9">
    <source>
        <dbReference type="Proteomes" id="UP000293638"/>
    </source>
</evidence>
<dbReference type="GO" id="GO:0016209">
    <property type="term" value="F:antioxidant activity"/>
    <property type="evidence" value="ECO:0007669"/>
    <property type="project" value="InterPro"/>
</dbReference>
<dbReference type="EMBL" id="SGXD01000007">
    <property type="protein sequence ID" value="RZS79046.1"/>
    <property type="molecule type" value="Genomic_DNA"/>
</dbReference>
<keyword evidence="9" id="KW-1185">Reference proteome</keyword>
<dbReference type="Proteomes" id="UP000293638">
    <property type="component" value="Unassembled WGS sequence"/>
</dbReference>
<dbReference type="GO" id="GO:0017004">
    <property type="term" value="P:cytochrome complex assembly"/>
    <property type="evidence" value="ECO:0007669"/>
    <property type="project" value="UniProtKB-KW"/>
</dbReference>
<dbReference type="PROSITE" id="PS00194">
    <property type="entry name" value="THIOREDOXIN_1"/>
    <property type="match status" value="1"/>
</dbReference>
<dbReference type="SUPFAM" id="SSF52833">
    <property type="entry name" value="Thioredoxin-like"/>
    <property type="match status" value="1"/>
</dbReference>
<dbReference type="InterPro" id="IPR013766">
    <property type="entry name" value="Thioredoxin_domain"/>
</dbReference>
<organism evidence="8 9">
    <name type="scientific">Motilibacter rhizosphaerae</name>
    <dbReference type="NCBI Taxonomy" id="598652"/>
    <lineage>
        <taxon>Bacteria</taxon>
        <taxon>Bacillati</taxon>
        <taxon>Actinomycetota</taxon>
        <taxon>Actinomycetes</taxon>
        <taxon>Motilibacterales</taxon>
        <taxon>Motilibacteraceae</taxon>
        <taxon>Motilibacter</taxon>
    </lineage>
</organism>
<dbReference type="PANTHER" id="PTHR42852">
    <property type="entry name" value="THIOL:DISULFIDE INTERCHANGE PROTEIN DSBE"/>
    <property type="match status" value="1"/>
</dbReference>
<name>A0A4Q7NA56_9ACTN</name>
<keyword evidence="2" id="KW-0201">Cytochrome c-type biogenesis</keyword>
<comment type="subcellular location">
    <subcellularLocation>
        <location evidence="1">Cell envelope</location>
    </subcellularLocation>
</comment>
<evidence type="ECO:0000256" key="3">
    <source>
        <dbReference type="ARBA" id="ARBA00022968"/>
    </source>
</evidence>
<feature type="signal peptide" evidence="6">
    <location>
        <begin position="1"/>
        <end position="23"/>
    </location>
</feature>
<accession>A0A4Q7NA56</accession>
<gene>
    <name evidence="8" type="ORF">EV189_3916</name>
</gene>
<dbReference type="PROSITE" id="PS51352">
    <property type="entry name" value="THIOREDOXIN_2"/>
    <property type="match status" value="1"/>
</dbReference>
<dbReference type="InterPro" id="IPR050553">
    <property type="entry name" value="Thioredoxin_ResA/DsbE_sf"/>
</dbReference>
<dbReference type="PROSITE" id="PS51257">
    <property type="entry name" value="PROKAR_LIPOPROTEIN"/>
    <property type="match status" value="1"/>
</dbReference>
<keyword evidence="8" id="KW-0413">Isomerase</keyword>
<evidence type="ECO:0000256" key="2">
    <source>
        <dbReference type="ARBA" id="ARBA00022748"/>
    </source>
</evidence>
<dbReference type="Gene3D" id="3.40.30.10">
    <property type="entry name" value="Glutaredoxin"/>
    <property type="match status" value="1"/>
</dbReference>
<evidence type="ECO:0000313" key="8">
    <source>
        <dbReference type="EMBL" id="RZS79046.1"/>
    </source>
</evidence>
<dbReference type="RefSeq" id="WP_165400396.1">
    <property type="nucleotide sequence ID" value="NZ_SGXD01000007.1"/>
</dbReference>
<dbReference type="InterPro" id="IPR000866">
    <property type="entry name" value="AhpC/TSA"/>
</dbReference>
<keyword evidence="5" id="KW-0676">Redox-active center</keyword>
<dbReference type="Pfam" id="PF00578">
    <property type="entry name" value="AhpC-TSA"/>
    <property type="match status" value="1"/>
</dbReference>
<dbReference type="GO" id="GO:0016853">
    <property type="term" value="F:isomerase activity"/>
    <property type="evidence" value="ECO:0007669"/>
    <property type="project" value="UniProtKB-KW"/>
</dbReference>
<feature type="chain" id="PRO_5039202974" evidence="6">
    <location>
        <begin position="24"/>
        <end position="192"/>
    </location>
</feature>
<keyword evidence="6" id="KW-0732">Signal</keyword>
<evidence type="ECO:0000256" key="1">
    <source>
        <dbReference type="ARBA" id="ARBA00004196"/>
    </source>
</evidence>
<reference evidence="8 9" key="1">
    <citation type="submission" date="2019-02" db="EMBL/GenBank/DDBJ databases">
        <title>Genomic Encyclopedia of Type Strains, Phase IV (KMG-IV): sequencing the most valuable type-strain genomes for metagenomic binning, comparative biology and taxonomic classification.</title>
        <authorList>
            <person name="Goeker M."/>
        </authorList>
    </citation>
    <scope>NUCLEOTIDE SEQUENCE [LARGE SCALE GENOMIC DNA]</scope>
    <source>
        <strain evidence="8 9">DSM 45622</strain>
    </source>
</reference>
<dbReference type="InterPro" id="IPR017937">
    <property type="entry name" value="Thioredoxin_CS"/>
</dbReference>
<keyword evidence="3" id="KW-0812">Transmembrane</keyword>
<evidence type="ECO:0000259" key="7">
    <source>
        <dbReference type="PROSITE" id="PS51352"/>
    </source>
</evidence>
<evidence type="ECO:0000256" key="6">
    <source>
        <dbReference type="SAM" id="SignalP"/>
    </source>
</evidence>
<dbReference type="InterPro" id="IPR036249">
    <property type="entry name" value="Thioredoxin-like_sf"/>
</dbReference>
<dbReference type="AlphaFoldDB" id="A0A4Q7NA56"/>